<reference evidence="3" key="1">
    <citation type="journal article" date="2020" name="ISME J.">
        <title>Comparative genomics reveals insights into cyanobacterial evolution and habitat adaptation.</title>
        <authorList>
            <person name="Chen M.Y."/>
            <person name="Teng W.K."/>
            <person name="Zhao L."/>
            <person name="Hu C.X."/>
            <person name="Zhou Y.K."/>
            <person name="Han B.P."/>
            <person name="Song L.R."/>
            <person name="Shu W.S."/>
        </authorList>
    </citation>
    <scope>NUCLEOTIDE SEQUENCE [LARGE SCALE GENOMIC DNA]</scope>
    <source>
        <strain evidence="3">FACHB-251</strain>
    </source>
</reference>
<feature type="domain" description="MEKHLA" evidence="1">
    <location>
        <begin position="17"/>
        <end position="155"/>
    </location>
</feature>
<dbReference type="AlphaFoldDB" id="A0A926WGV0"/>
<name>A0A926WGV0_9NOST</name>
<dbReference type="InterPro" id="IPR013978">
    <property type="entry name" value="MEKHLA"/>
</dbReference>
<sequence>MTSMIEFPWQQEAIIIHSQRILNSFQYWLGYSVLDVSGSPLEIAQALFAAPFVLASQGTEVNPILNYGNRKALAQWEMSWEEFTRTPSRNTAEAVLQPERNRLLADAATKGFSYFSGVRITSTGKRFQIEDGIVWNILNEQNQYCGQAGMFSKCEFI</sequence>
<evidence type="ECO:0000313" key="3">
    <source>
        <dbReference type="Proteomes" id="UP000662185"/>
    </source>
</evidence>
<comment type="caution">
    <text evidence="2">The sequence shown here is derived from an EMBL/GenBank/DDBJ whole genome shotgun (WGS) entry which is preliminary data.</text>
</comment>
<organism evidence="2 3">
    <name type="scientific">Anabaena sphaerica FACHB-251</name>
    <dbReference type="NCBI Taxonomy" id="2692883"/>
    <lineage>
        <taxon>Bacteria</taxon>
        <taxon>Bacillati</taxon>
        <taxon>Cyanobacteriota</taxon>
        <taxon>Cyanophyceae</taxon>
        <taxon>Nostocales</taxon>
        <taxon>Nostocaceae</taxon>
        <taxon>Anabaena</taxon>
    </lineage>
</organism>
<dbReference type="RefSeq" id="WP_190560613.1">
    <property type="nucleotide sequence ID" value="NZ_JACJQU010000006.1"/>
</dbReference>
<accession>A0A926WGV0</accession>
<dbReference type="Proteomes" id="UP000662185">
    <property type="component" value="Unassembled WGS sequence"/>
</dbReference>
<keyword evidence="3" id="KW-1185">Reference proteome</keyword>
<dbReference type="Pfam" id="PF08670">
    <property type="entry name" value="MEKHLA"/>
    <property type="match status" value="1"/>
</dbReference>
<dbReference type="EMBL" id="JACJQU010000006">
    <property type="protein sequence ID" value="MBD2294331.1"/>
    <property type="molecule type" value="Genomic_DNA"/>
</dbReference>
<evidence type="ECO:0000313" key="2">
    <source>
        <dbReference type="EMBL" id="MBD2294331.1"/>
    </source>
</evidence>
<proteinExistence type="predicted"/>
<protein>
    <submittedName>
        <fullName evidence="2">MEKHLA domain-containing protein</fullName>
    </submittedName>
</protein>
<evidence type="ECO:0000259" key="1">
    <source>
        <dbReference type="Pfam" id="PF08670"/>
    </source>
</evidence>
<gene>
    <name evidence="2" type="ORF">H6G06_12750</name>
</gene>